<reference evidence="7" key="1">
    <citation type="submission" date="2018-02" db="EMBL/GenBank/DDBJ databases">
        <title>Draft genome sequencing of Rhodococcus opacus KU647198.</title>
        <authorList>
            <person name="Zheng B.-X."/>
        </authorList>
    </citation>
    <scope>NUCLEOTIDE SEQUENCE [LARGE SCALE GENOMIC DNA]</scope>
    <source>
        <strain evidence="7">04-OD7</strain>
    </source>
</reference>
<evidence type="ECO:0000259" key="5">
    <source>
        <dbReference type="PROSITE" id="PS50921"/>
    </source>
</evidence>
<dbReference type="Gene3D" id="1.10.10.10">
    <property type="entry name" value="Winged helix-like DNA-binding domain superfamily/Winged helix DNA-binding domain"/>
    <property type="match status" value="1"/>
</dbReference>
<dbReference type="InterPro" id="IPR036388">
    <property type="entry name" value="WH-like_DNA-bd_sf"/>
</dbReference>
<dbReference type="SUPFAM" id="SSF52172">
    <property type="entry name" value="CheY-like"/>
    <property type="match status" value="1"/>
</dbReference>
<gene>
    <name evidence="6" type="ORF">C5613_29765</name>
</gene>
<keyword evidence="4" id="KW-0804">Transcription</keyword>
<dbReference type="Gene3D" id="3.30.450.40">
    <property type="match status" value="1"/>
</dbReference>
<organism evidence="6 7">
    <name type="scientific">Rhodococcus opacus</name>
    <name type="common">Nocardia opaca</name>
    <dbReference type="NCBI Taxonomy" id="37919"/>
    <lineage>
        <taxon>Bacteria</taxon>
        <taxon>Bacillati</taxon>
        <taxon>Actinomycetota</taxon>
        <taxon>Actinomycetes</taxon>
        <taxon>Mycobacteriales</taxon>
        <taxon>Nocardiaceae</taxon>
        <taxon>Rhodococcus</taxon>
    </lineage>
</organism>
<dbReference type="SUPFAM" id="SSF55781">
    <property type="entry name" value="GAF domain-like"/>
    <property type="match status" value="1"/>
</dbReference>
<dbReference type="GO" id="GO:0016301">
    <property type="term" value="F:kinase activity"/>
    <property type="evidence" value="ECO:0007669"/>
    <property type="project" value="UniProtKB-KW"/>
</dbReference>
<keyword evidence="3" id="KW-0805">Transcription regulation</keyword>
<dbReference type="Pfam" id="PF13185">
    <property type="entry name" value="GAF_2"/>
    <property type="match status" value="1"/>
</dbReference>
<evidence type="ECO:0000313" key="7">
    <source>
        <dbReference type="Proteomes" id="UP000239290"/>
    </source>
</evidence>
<dbReference type="RefSeq" id="WP_105419918.1">
    <property type="nucleotide sequence ID" value="NZ_PUIO01000043.1"/>
</dbReference>
<dbReference type="InterPro" id="IPR029016">
    <property type="entry name" value="GAF-like_dom_sf"/>
</dbReference>
<dbReference type="GO" id="GO:0003723">
    <property type="term" value="F:RNA binding"/>
    <property type="evidence" value="ECO:0007669"/>
    <property type="project" value="InterPro"/>
</dbReference>
<dbReference type="EMBL" id="PUIO01000043">
    <property type="protein sequence ID" value="PQP19799.1"/>
    <property type="molecule type" value="Genomic_DNA"/>
</dbReference>
<accession>A0A2S8IYP9</accession>
<feature type="domain" description="ANTAR" evidence="5">
    <location>
        <begin position="162"/>
        <end position="223"/>
    </location>
</feature>
<dbReference type="InterPro" id="IPR003018">
    <property type="entry name" value="GAF"/>
</dbReference>
<dbReference type="PIRSF" id="PIRSF036625">
    <property type="entry name" value="GAF_ANTAR"/>
    <property type="match status" value="1"/>
</dbReference>
<dbReference type="InterPro" id="IPR011006">
    <property type="entry name" value="CheY-like_superfamily"/>
</dbReference>
<dbReference type="Pfam" id="PF03861">
    <property type="entry name" value="ANTAR"/>
    <property type="match status" value="1"/>
</dbReference>
<evidence type="ECO:0000256" key="4">
    <source>
        <dbReference type="ARBA" id="ARBA00023163"/>
    </source>
</evidence>
<evidence type="ECO:0000256" key="3">
    <source>
        <dbReference type="ARBA" id="ARBA00023015"/>
    </source>
</evidence>
<sequence>MSDSSARDLSRTMAELARSLSGPRSLDERLRAVTATVVELMPPKACAGILLVSGGKRFETVAPTSELLQKLDHAQQQLGQGPCVEAAVNNLVVRSDDLRSEPRWPQFAATAVGVGILSSMSFQLYTADGKMGSLNLFAFSAHAFGPEEEAAGEVLATHAALALTAARTEEQLRSAVASRDVIGQAKGMLMERFDIDGIRAFELLTKLSQETNTRLSVIAQQVIDRR</sequence>
<dbReference type="Proteomes" id="UP000239290">
    <property type="component" value="Unassembled WGS sequence"/>
</dbReference>
<comment type="caution">
    <text evidence="6">The sequence shown here is derived from an EMBL/GenBank/DDBJ whole genome shotgun (WGS) entry which is preliminary data.</text>
</comment>
<evidence type="ECO:0000256" key="1">
    <source>
        <dbReference type="ARBA" id="ARBA00022679"/>
    </source>
</evidence>
<dbReference type="SMART" id="SM00065">
    <property type="entry name" value="GAF"/>
    <property type="match status" value="1"/>
</dbReference>
<proteinExistence type="predicted"/>
<dbReference type="InterPro" id="IPR005561">
    <property type="entry name" value="ANTAR"/>
</dbReference>
<keyword evidence="2" id="KW-0418">Kinase</keyword>
<dbReference type="SMART" id="SM01012">
    <property type="entry name" value="ANTAR"/>
    <property type="match status" value="1"/>
</dbReference>
<dbReference type="AlphaFoldDB" id="A0A2S8IYP9"/>
<evidence type="ECO:0000256" key="2">
    <source>
        <dbReference type="ARBA" id="ARBA00022777"/>
    </source>
</evidence>
<keyword evidence="1" id="KW-0808">Transferase</keyword>
<protein>
    <recommendedName>
        <fullName evidence="5">ANTAR domain-containing protein</fullName>
    </recommendedName>
</protein>
<dbReference type="PROSITE" id="PS50921">
    <property type="entry name" value="ANTAR"/>
    <property type="match status" value="1"/>
</dbReference>
<dbReference type="InterPro" id="IPR012074">
    <property type="entry name" value="GAF_ANTAR"/>
</dbReference>
<evidence type="ECO:0000313" key="6">
    <source>
        <dbReference type="EMBL" id="PQP19799.1"/>
    </source>
</evidence>
<name>A0A2S8IYP9_RHOOP</name>